<reference evidence="1 2" key="1">
    <citation type="submission" date="2020-02" db="EMBL/GenBank/DDBJ databases">
        <authorList>
            <person name="Zheng R.K."/>
            <person name="Sun C.M."/>
        </authorList>
    </citation>
    <scope>NUCLEOTIDE SEQUENCE [LARGE SCALE GENOMIC DNA]</scope>
    <source>
        <strain evidence="2">zrk13</strain>
    </source>
</reference>
<protein>
    <submittedName>
        <fullName evidence="1">DUF2785 domain-containing protein</fullName>
    </submittedName>
</protein>
<accession>A0A7L7KTK3</accession>
<evidence type="ECO:0000313" key="2">
    <source>
        <dbReference type="Proteomes" id="UP000514720"/>
    </source>
</evidence>
<dbReference type="Proteomes" id="UP000514720">
    <property type="component" value="Chromosome"/>
</dbReference>
<dbReference type="EMBL" id="CP048914">
    <property type="protein sequence ID" value="QMS85576.1"/>
    <property type="molecule type" value="Genomic_DNA"/>
</dbReference>
<dbReference type="Pfam" id="PF10978">
    <property type="entry name" value="DUF2785"/>
    <property type="match status" value="1"/>
</dbReference>
<keyword evidence="2" id="KW-1185">Reference proteome</keyword>
<organism evidence="1 2">
    <name type="scientific">Candidatus Xianfuyuplasma coldseepsis</name>
    <dbReference type="NCBI Taxonomy" id="2782163"/>
    <lineage>
        <taxon>Bacteria</taxon>
        <taxon>Bacillati</taxon>
        <taxon>Mycoplasmatota</taxon>
        <taxon>Mollicutes</taxon>
        <taxon>Candidatus Izemoplasmatales</taxon>
        <taxon>Candidatus Izemoplasmataceae</taxon>
        <taxon>Candidatus Xianfuyuplasma</taxon>
    </lineage>
</organism>
<dbReference type="InterPro" id="IPR021247">
    <property type="entry name" value="DUF2785"/>
</dbReference>
<gene>
    <name evidence="1" type="ORF">G4Z02_07420</name>
</gene>
<name>A0A7L7KTK3_9MOLU</name>
<sequence>MEEKQLQFLKDQKQSGYAFKDVNKFELVLDLLEDIGIKDPQIRDELVYPALAHLLHDKHLTEDELTAVLDKLIGPEYLLFDLDNIIEYSVLIRSFTVLQLVILVHVHNRDHIIPVKYIKQLSTAFMSYFQQETILDGYNETVGFMHSIAHSADLFAQLFKVEDFNETIFKSMLNAIQNKFKINHYYFSHDEDERMVVAIMNALDANILEEEYWKSWISQLGSYTKPTTYPAAYYIKNNVRNILRSLYFALHGREQHQALREHIEATLKEHVTLR</sequence>
<proteinExistence type="predicted"/>
<dbReference type="AlphaFoldDB" id="A0A7L7KTK3"/>
<dbReference type="RefSeq" id="WP_258877377.1">
    <property type="nucleotide sequence ID" value="NZ_CP048914.1"/>
</dbReference>
<dbReference type="KEGG" id="xcl:G4Z02_07420"/>
<evidence type="ECO:0000313" key="1">
    <source>
        <dbReference type="EMBL" id="QMS85576.1"/>
    </source>
</evidence>